<dbReference type="KEGG" id="cdx:CDES_03655"/>
<dbReference type="InterPro" id="IPR003848">
    <property type="entry name" value="DUF218"/>
</dbReference>
<dbReference type="CDD" id="cd06259">
    <property type="entry name" value="YdcF-like"/>
    <property type="match status" value="1"/>
</dbReference>
<reference evidence="2 3" key="1">
    <citation type="submission" date="2014-08" db="EMBL/GenBank/DDBJ databases">
        <title>Complete genome sequence of Corynebacterium deserti GIMN1.010 (=DSM 45689), isolated from desert sand in western China.</title>
        <authorList>
            <person name="Ruckert C."/>
            <person name="Albersmeier A."/>
            <person name="Kalinowski J."/>
        </authorList>
    </citation>
    <scope>NUCLEOTIDE SEQUENCE [LARGE SCALE GENOMIC DNA]</scope>
    <source>
        <strain evidence="2 3">GIMN1.010</strain>
    </source>
</reference>
<dbReference type="GO" id="GO:0005886">
    <property type="term" value="C:plasma membrane"/>
    <property type="evidence" value="ECO:0007669"/>
    <property type="project" value="TreeGrafter"/>
</dbReference>
<dbReference type="Gene3D" id="3.40.50.620">
    <property type="entry name" value="HUPs"/>
    <property type="match status" value="1"/>
</dbReference>
<dbReference type="Pfam" id="PF02698">
    <property type="entry name" value="DUF218"/>
    <property type="match status" value="1"/>
</dbReference>
<dbReference type="AlphaFoldDB" id="A0A0M3Q979"/>
<dbReference type="RefSeq" id="WP_053544296.1">
    <property type="nucleotide sequence ID" value="NZ_CP009220.1"/>
</dbReference>
<protein>
    <recommendedName>
        <fullName evidence="1">DUF218 domain-containing protein</fullName>
    </recommendedName>
</protein>
<gene>
    <name evidence="2" type="ORF">CDES_03655</name>
</gene>
<name>A0A0M3Q979_9CORY</name>
<sequence>MNPILVLGSKVVDGTVTDLLASRLDRAVEVASKSIGAPVVVSGFGEANVMADYLRERGVAGIVEEPWATSTNENLENAHALFPETTQWTVVTSDFHAWRTYLWARHLGIPITVVTAPTPSAERLGMAIRECFALPHSTLRVLWRKLRTPKS</sequence>
<dbReference type="PATRIC" id="fig|931089.4.peg.740"/>
<dbReference type="GO" id="GO:0043164">
    <property type="term" value="P:Gram-negative-bacterium-type cell wall biogenesis"/>
    <property type="evidence" value="ECO:0007669"/>
    <property type="project" value="TreeGrafter"/>
</dbReference>
<feature type="domain" description="DUF218" evidence="1">
    <location>
        <begin position="4"/>
        <end position="130"/>
    </location>
</feature>
<dbReference type="EMBL" id="CP009220">
    <property type="protein sequence ID" value="ALC05183.1"/>
    <property type="molecule type" value="Genomic_DNA"/>
</dbReference>
<proteinExistence type="predicted"/>
<dbReference type="PANTHER" id="PTHR30336">
    <property type="entry name" value="INNER MEMBRANE PROTEIN, PROBABLE PERMEASE"/>
    <property type="match status" value="1"/>
</dbReference>
<dbReference type="Proteomes" id="UP000068067">
    <property type="component" value="Chromosome"/>
</dbReference>
<evidence type="ECO:0000259" key="1">
    <source>
        <dbReference type="Pfam" id="PF02698"/>
    </source>
</evidence>
<evidence type="ECO:0000313" key="3">
    <source>
        <dbReference type="Proteomes" id="UP000068067"/>
    </source>
</evidence>
<dbReference type="InterPro" id="IPR051599">
    <property type="entry name" value="Cell_Envelope_Assoc"/>
</dbReference>
<dbReference type="STRING" id="931089.CDES_03655"/>
<dbReference type="InterPro" id="IPR014729">
    <property type="entry name" value="Rossmann-like_a/b/a_fold"/>
</dbReference>
<accession>A0A0M3Q979</accession>
<dbReference type="PANTHER" id="PTHR30336:SF4">
    <property type="entry name" value="ENVELOPE BIOGENESIS FACTOR ELYC"/>
    <property type="match status" value="1"/>
</dbReference>
<organism evidence="2 3">
    <name type="scientific">Corynebacterium deserti GIMN1.010</name>
    <dbReference type="NCBI Taxonomy" id="931089"/>
    <lineage>
        <taxon>Bacteria</taxon>
        <taxon>Bacillati</taxon>
        <taxon>Actinomycetota</taxon>
        <taxon>Actinomycetes</taxon>
        <taxon>Mycobacteriales</taxon>
        <taxon>Corynebacteriaceae</taxon>
        <taxon>Corynebacterium</taxon>
    </lineage>
</organism>
<dbReference type="GO" id="GO:0000270">
    <property type="term" value="P:peptidoglycan metabolic process"/>
    <property type="evidence" value="ECO:0007669"/>
    <property type="project" value="TreeGrafter"/>
</dbReference>
<keyword evidence="3" id="KW-1185">Reference proteome</keyword>
<dbReference type="OrthoDB" id="4416534at2"/>
<evidence type="ECO:0000313" key="2">
    <source>
        <dbReference type="EMBL" id="ALC05183.1"/>
    </source>
</evidence>